<dbReference type="AlphaFoldDB" id="A0A4S3KVU1"/>
<dbReference type="InterPro" id="IPR011322">
    <property type="entry name" value="N-reg_PII-like_a/b"/>
</dbReference>
<dbReference type="Gene3D" id="3.30.70.790">
    <property type="entry name" value="UreE, C-terminal domain"/>
    <property type="match status" value="1"/>
</dbReference>
<dbReference type="SUPFAM" id="SSF54913">
    <property type="entry name" value="GlnB-like"/>
    <property type="match status" value="1"/>
</dbReference>
<evidence type="ECO:0000313" key="3">
    <source>
        <dbReference type="Proteomes" id="UP000294599"/>
    </source>
</evidence>
<keyword evidence="3" id="KW-1185">Reference proteome</keyword>
<evidence type="ECO:0000313" key="2">
    <source>
        <dbReference type="EMBL" id="TCS95329.1"/>
    </source>
</evidence>
<evidence type="ECO:0000259" key="1">
    <source>
        <dbReference type="Pfam" id="PF09413"/>
    </source>
</evidence>
<comment type="caution">
    <text evidence="2">The sequence shown here is derived from an EMBL/GenBank/DDBJ whole genome shotgun (WGS) entry which is preliminary data.</text>
</comment>
<dbReference type="OrthoDB" id="6197669at2"/>
<organism evidence="2 3">
    <name type="scientific">Pseudofulvimonas gallinarii</name>
    <dbReference type="NCBI Taxonomy" id="634155"/>
    <lineage>
        <taxon>Bacteria</taxon>
        <taxon>Pseudomonadati</taxon>
        <taxon>Pseudomonadota</taxon>
        <taxon>Gammaproteobacteria</taxon>
        <taxon>Lysobacterales</taxon>
        <taxon>Rhodanobacteraceae</taxon>
        <taxon>Pseudofulvimonas</taxon>
    </lineage>
</organism>
<dbReference type="InterPro" id="IPR018551">
    <property type="entry name" value="DUF2007"/>
</dbReference>
<feature type="domain" description="DUF2007" evidence="1">
    <location>
        <begin position="1"/>
        <end position="65"/>
    </location>
</feature>
<dbReference type="EMBL" id="SMAF01000018">
    <property type="protein sequence ID" value="TCS95329.1"/>
    <property type="molecule type" value="Genomic_DNA"/>
</dbReference>
<accession>A0A4S3KVU1</accession>
<dbReference type="Pfam" id="PF09413">
    <property type="entry name" value="DUF2007"/>
    <property type="match status" value="1"/>
</dbReference>
<reference evidence="2 3" key="1">
    <citation type="submission" date="2019-03" db="EMBL/GenBank/DDBJ databases">
        <title>Genomic Encyclopedia of Type Strains, Phase IV (KMG-IV): sequencing the most valuable type-strain genomes for metagenomic binning, comparative biology and taxonomic classification.</title>
        <authorList>
            <person name="Goeker M."/>
        </authorList>
    </citation>
    <scope>NUCLEOTIDE SEQUENCE [LARGE SCALE GENOMIC DNA]</scope>
    <source>
        <strain evidence="2 3">DSM 21944</strain>
    </source>
</reference>
<protein>
    <submittedName>
        <fullName evidence="2">Putative signal transducing protein</fullName>
    </submittedName>
</protein>
<proteinExistence type="predicted"/>
<dbReference type="Proteomes" id="UP000294599">
    <property type="component" value="Unassembled WGS sequence"/>
</dbReference>
<dbReference type="RefSeq" id="WP_123522778.1">
    <property type="nucleotide sequence ID" value="NZ_JBHLWF010000011.1"/>
</dbReference>
<gene>
    <name evidence="2" type="ORF">EDC25_11818</name>
</gene>
<name>A0A4S3KVU1_9GAMM</name>
<sequence>MQVIWRPGSLIEGQLARQLLEAHGIACHLAGEHLAGGIGELPVYGLYALMVDPARADDAWRLLAEQGMFDGSEAEFEA</sequence>